<dbReference type="RefSeq" id="WP_213349635.1">
    <property type="nucleotide sequence ID" value="NZ_JAEDAM010000059.1"/>
</dbReference>
<dbReference type="NCBIfam" id="TIGR04336">
    <property type="entry name" value="AmmeMemoSam_B"/>
    <property type="match status" value="1"/>
</dbReference>
<dbReference type="Gene3D" id="3.40.830.10">
    <property type="entry name" value="LigB-like"/>
    <property type="match status" value="1"/>
</dbReference>
<dbReference type="EMBL" id="JAEDAM010000059">
    <property type="protein sequence ID" value="MBS8122241.1"/>
    <property type="molecule type" value="Genomic_DNA"/>
</dbReference>
<dbReference type="Pfam" id="PF01875">
    <property type="entry name" value="Memo"/>
    <property type="match status" value="1"/>
</dbReference>
<proteinExistence type="predicted"/>
<evidence type="ECO:0000313" key="1">
    <source>
        <dbReference type="EMBL" id="MBS8122241.1"/>
    </source>
</evidence>
<sequence length="249" mass="29063">MSFYPNNPQFLHEMVIDSILSIQNYRNYPEGKNPRIIFCPSDYYIYSSGIMATAYNILLKNKKLKKIIIIGYDQNIDGFNYIQENKLYNTLGVFPVDNELKNKSNLDFLNLRKKEEINMENIDSQLPFIKTTIKFETIFPIIIGKTNKYIKLVNFLKNILENDETVGIIFSSNLYESDKYNKNIDINLTNSIINFDLKNINKSMSKYYTIIKIYSNLSKKMGMKPFLQLNLNSSNFGIKPVKGYFSFVS</sequence>
<reference evidence="1 2" key="1">
    <citation type="journal article" date="2021" name="Nat. Commun.">
        <title>Reductive evolution and unique predatory mode in the CPR bacterium Vampirococcus lugosii.</title>
        <authorList>
            <person name="Moreira D."/>
            <person name="Zivanovic Y."/>
            <person name="Lopez-Archilla A.I."/>
            <person name="Iniesto M."/>
            <person name="Lopez-Garcia P."/>
        </authorList>
    </citation>
    <scope>NUCLEOTIDE SEQUENCE [LARGE SCALE GENOMIC DNA]</scope>
    <source>
        <strain evidence="1">Chiprana</strain>
    </source>
</reference>
<keyword evidence="1" id="KW-0560">Oxidoreductase</keyword>
<comment type="caution">
    <text evidence="1">The sequence shown here is derived from an EMBL/GenBank/DDBJ whole genome shotgun (WGS) entry which is preliminary data.</text>
</comment>
<protein>
    <submittedName>
        <fullName evidence="1">Dioxygenase</fullName>
    </submittedName>
</protein>
<dbReference type="InterPro" id="IPR002737">
    <property type="entry name" value="MEMO1_fam"/>
</dbReference>
<dbReference type="Proteomes" id="UP000680365">
    <property type="component" value="Unassembled WGS sequence"/>
</dbReference>
<name>A0ABS5QNM2_9BACT</name>
<keyword evidence="1" id="KW-0223">Dioxygenase</keyword>
<gene>
    <name evidence="1" type="ORF">VAMP_211n59</name>
</gene>
<keyword evidence="2" id="KW-1185">Reference proteome</keyword>
<organism evidence="1 2">
    <name type="scientific">Candidatus Vampirococcus lugosii</name>
    <dbReference type="NCBI Taxonomy" id="2789015"/>
    <lineage>
        <taxon>Bacteria</taxon>
        <taxon>Candidatus Absconditibacteriota</taxon>
        <taxon>Vampirococcus</taxon>
    </lineage>
</organism>
<accession>A0ABS5QNM2</accession>
<evidence type="ECO:0000313" key="2">
    <source>
        <dbReference type="Proteomes" id="UP000680365"/>
    </source>
</evidence>
<dbReference type="GO" id="GO:0051213">
    <property type="term" value="F:dioxygenase activity"/>
    <property type="evidence" value="ECO:0007669"/>
    <property type="project" value="UniProtKB-KW"/>
</dbReference>